<feature type="region of interest" description="Disordered" evidence="1">
    <location>
        <begin position="712"/>
        <end position="766"/>
    </location>
</feature>
<feature type="compositionally biased region" description="Low complexity" evidence="1">
    <location>
        <begin position="486"/>
        <end position="508"/>
    </location>
</feature>
<sequence length="1445" mass="162815">MGKYESLKEYCALTPIIFGELNNAVILEAISRAKRGKDVAICFNGYANKNIEKTFESTFVDLISHNNFSHQSPTHNSTDKPIKRTYSQKESDYLLKKKAIFAALSLLRLLGSYYDGRQAGVLTLNVYFDKKTHTIRHLKFFGDLLARPAPQEYVVLTHDQKTPLWGLTAFLGLCGASNTVQNFILQPPIGPKKKVPIRTVPFVSSSSSIPIYSLCLPKADSTKSKSAPYQKFYMSSSDKLSLHTSHSHSVTCNDIAWFSGTFAGKKDYISQQSVGIWKKIERVVSCPHLGLKKSDVCSIFRLYISSMLCGELIRFVSRRRADSSDSSSSSSSFPFSIDREFTETCSSLLFHIASFAHLPLNSLSLSLCEGLSHTRAASTAHLSAPVSSSSAPTVESQSLSCTLPASLCFVSGDKPERGQHSSQGFSSQGYSSQEYSRDTTMWLEGVCILAGELCIVAYKKTVYCVNSRFNELFGIIDSDSDSGLSSQIQTVDGVSPSHSSPSPSSLSSGIECKDTPKVPLCDIDCSILSLTLSPGIVTQGTSWSDVSLSLISEALLRQTHSIQHGAFADLISSGILSDLESIQLFFQSHPLDKRTLSHQQCAIIGTEKVVNGGQGVRVNYLSGWAAHSRKDDKAMGHLSRRDNDGPILDVFKDIIISAPSIPSFLPAISSIWNLLAFSPSLLFDSTTDIIGDVCGCVDRVSRAYLNHRRNATMSRKRTEKSSHVVGSGSIPANSKYDDNDERTKDEKKKREGNKQKGEEFPGNLMIGGKTDEIKAEEEFDGGDSFENLCIWHVDEPYPSKIFSDLHSNSSCACVSDSDSLDEHIEKRIDSHGRKDDSCCSISTSHLSFGFERLPNKYNMDDGIDLLRALGFHSIKRIYNRIHINDKRIIKFTENHRTGHEMTVFKERESHESTSDMFHRKERFPSSHNPLRIDSHGRKDDSCCSISTSHLSFGFERLPNKYNMDDGIDLLRALGFHSIKRIYNRIHINDKRIIKFTENHRTGHEMTVFKERESHESTSDMFHRKERFPSSHNPLRIESTVNHQRMPELECILSEKAILESIAIRKVAVMKIEHIYSLYKSGISVEIYLSQESKNRNEASQLIQRVWRSSCVAKFLKTLIPIFREAADQSKLIHTAAKNIQRVWRGHCVRRKHYSFYRSILQGRKKIRERQYQEQRKKDLLPKPFVLKSEIRAKNKYQNRLQEASLWRRNGGEDERHSRCKEEQPEKERKRQSYSISGSRGTSVAAASVFGISSLFSELGADHDGDRRDGSDYPSSCSTPFHGPHGIHTKESISASTKYEDGTPPIPPMSTALLSPSSVEGQDNFWGNQVAHGFDKKQRIEDGIKEMEEHSGKPTINQFSLSLATKHGKSFSERQEFYKKKAKNRLKSVTTALEKEQREKIPFKPSINPMSKDLRRSTRDLEIWKHDREMKKKVVTMQFREEEIPR</sequence>
<dbReference type="PROSITE" id="PS50096">
    <property type="entry name" value="IQ"/>
    <property type="match status" value="1"/>
</dbReference>
<name>A0ABQ5KK09_9EUKA</name>
<feature type="compositionally biased region" description="Basic and acidic residues" evidence="1">
    <location>
        <begin position="735"/>
        <end position="759"/>
    </location>
</feature>
<feature type="compositionally biased region" description="Basic and acidic residues" evidence="1">
    <location>
        <begin position="1209"/>
        <end position="1230"/>
    </location>
</feature>
<evidence type="ECO:0000313" key="2">
    <source>
        <dbReference type="EMBL" id="GKT32241.1"/>
    </source>
</evidence>
<protein>
    <submittedName>
        <fullName evidence="2">Uncharacterized protein</fullName>
    </submittedName>
</protein>
<feature type="region of interest" description="Disordered" evidence="1">
    <location>
        <begin position="1262"/>
        <end position="1300"/>
    </location>
</feature>
<gene>
    <name evidence="2" type="ORF">ADUPG1_006434</name>
</gene>
<organism evidence="2 3">
    <name type="scientific">Aduncisulcus paluster</name>
    <dbReference type="NCBI Taxonomy" id="2918883"/>
    <lineage>
        <taxon>Eukaryota</taxon>
        <taxon>Metamonada</taxon>
        <taxon>Carpediemonas-like organisms</taxon>
        <taxon>Aduncisulcus</taxon>
    </lineage>
</organism>
<feature type="region of interest" description="Disordered" evidence="1">
    <location>
        <begin position="906"/>
        <end position="931"/>
    </location>
</feature>
<comment type="caution">
    <text evidence="2">The sequence shown here is derived from an EMBL/GenBank/DDBJ whole genome shotgun (WGS) entry which is preliminary data.</text>
</comment>
<dbReference type="Gene3D" id="1.20.5.190">
    <property type="match status" value="1"/>
</dbReference>
<proteinExistence type="predicted"/>
<feature type="non-terminal residue" evidence="2">
    <location>
        <position position="1445"/>
    </location>
</feature>
<feature type="region of interest" description="Disordered" evidence="1">
    <location>
        <begin position="486"/>
        <end position="511"/>
    </location>
</feature>
<dbReference type="CDD" id="cd23767">
    <property type="entry name" value="IQCD"/>
    <property type="match status" value="1"/>
</dbReference>
<feature type="region of interest" description="Disordered" evidence="1">
    <location>
        <begin position="1203"/>
        <end position="1237"/>
    </location>
</feature>
<reference evidence="2" key="1">
    <citation type="submission" date="2022-03" db="EMBL/GenBank/DDBJ databases">
        <title>Draft genome sequence of Aduncisulcus paluster, a free-living microaerophilic Fornicata.</title>
        <authorList>
            <person name="Yuyama I."/>
            <person name="Kume K."/>
            <person name="Tamura T."/>
            <person name="Inagaki Y."/>
            <person name="Hashimoto T."/>
        </authorList>
    </citation>
    <scope>NUCLEOTIDE SEQUENCE</scope>
    <source>
        <strain evidence="2">NY0171</strain>
    </source>
</reference>
<evidence type="ECO:0000313" key="3">
    <source>
        <dbReference type="Proteomes" id="UP001057375"/>
    </source>
</evidence>
<evidence type="ECO:0000256" key="1">
    <source>
        <dbReference type="SAM" id="MobiDB-lite"/>
    </source>
</evidence>
<keyword evidence="3" id="KW-1185">Reference proteome</keyword>
<dbReference type="EMBL" id="BQXS01009958">
    <property type="protein sequence ID" value="GKT32241.1"/>
    <property type="molecule type" value="Genomic_DNA"/>
</dbReference>
<dbReference type="Proteomes" id="UP001057375">
    <property type="component" value="Unassembled WGS sequence"/>
</dbReference>
<accession>A0ABQ5KK09</accession>